<dbReference type="AlphaFoldDB" id="A0A837P9J4"/>
<protein>
    <submittedName>
        <fullName evidence="2">Uncharacterized protein</fullName>
    </submittedName>
</protein>
<accession>A0A837P9J4</accession>
<evidence type="ECO:0000256" key="1">
    <source>
        <dbReference type="SAM" id="MobiDB-lite"/>
    </source>
</evidence>
<dbReference type="RefSeq" id="WP_022638298.1">
    <property type="nucleotide sequence ID" value="NZ_AUTE01000017.1"/>
</dbReference>
<sequence length="104" mass="11126">MTTYYLYDPDTKVFAGAVSAMAQPENATTVAVPDGLYQPTFDGQAWTGLTADEYAKQSEQPPMPEPTSEQESLTAMAQQIAAQQQHILSLEKAITALAQGGTNS</sequence>
<gene>
    <name evidence="2" type="ORF">WJL_1372</name>
</gene>
<feature type="region of interest" description="Disordered" evidence="1">
    <location>
        <begin position="48"/>
        <end position="77"/>
    </location>
</feature>
<dbReference type="EMBL" id="LKLZ01000003">
    <property type="protein sequence ID" value="KPN44295.1"/>
    <property type="molecule type" value="Genomic_DNA"/>
</dbReference>
<reference evidence="2 3" key="1">
    <citation type="submission" date="2015-10" db="EMBL/GenBank/DDBJ databases">
        <title>Resequencing of Lactobacillus plantarum WJL strain genome.</title>
        <authorList>
            <person name="Martino M.E."/>
        </authorList>
    </citation>
    <scope>NUCLEOTIDE SEQUENCE [LARGE SCALE GENOMIC DNA]</scope>
    <source>
        <strain evidence="2 3">WJL</strain>
    </source>
</reference>
<name>A0A837P9J4_LACPN</name>
<evidence type="ECO:0000313" key="3">
    <source>
        <dbReference type="Proteomes" id="UP000050511"/>
    </source>
</evidence>
<organism evidence="2 3">
    <name type="scientific">Lactiplantibacillus plantarum WJL</name>
    <dbReference type="NCBI Taxonomy" id="1350466"/>
    <lineage>
        <taxon>Bacteria</taxon>
        <taxon>Bacillati</taxon>
        <taxon>Bacillota</taxon>
        <taxon>Bacilli</taxon>
        <taxon>Lactobacillales</taxon>
        <taxon>Lactobacillaceae</taxon>
        <taxon>Lactiplantibacillus</taxon>
    </lineage>
</organism>
<dbReference type="Proteomes" id="UP000050511">
    <property type="component" value="Unassembled WGS sequence"/>
</dbReference>
<proteinExistence type="predicted"/>
<evidence type="ECO:0000313" key="2">
    <source>
        <dbReference type="EMBL" id="KPN44295.1"/>
    </source>
</evidence>
<comment type="caution">
    <text evidence="2">The sequence shown here is derived from an EMBL/GenBank/DDBJ whole genome shotgun (WGS) entry which is preliminary data.</text>
</comment>